<feature type="transmembrane region" description="Helical" evidence="1">
    <location>
        <begin position="81"/>
        <end position="100"/>
    </location>
</feature>
<evidence type="ECO:0000256" key="1">
    <source>
        <dbReference type="SAM" id="Phobius"/>
    </source>
</evidence>
<protein>
    <submittedName>
        <fullName evidence="2">Uncharacterized protein</fullName>
    </submittedName>
</protein>
<name>A0AAD1XC50_EUPCR</name>
<dbReference type="AlphaFoldDB" id="A0AAD1XC50"/>
<reference evidence="2" key="1">
    <citation type="submission" date="2023-07" db="EMBL/GenBank/DDBJ databases">
        <authorList>
            <consortium name="AG Swart"/>
            <person name="Singh M."/>
            <person name="Singh A."/>
            <person name="Seah K."/>
            <person name="Emmerich C."/>
        </authorList>
    </citation>
    <scope>NUCLEOTIDE SEQUENCE</scope>
    <source>
        <strain evidence="2">DP1</strain>
    </source>
</reference>
<dbReference type="SUPFAM" id="SSF103473">
    <property type="entry name" value="MFS general substrate transporter"/>
    <property type="match status" value="1"/>
</dbReference>
<gene>
    <name evidence="2" type="ORF">ECRASSUSDP1_LOCUS6873</name>
</gene>
<dbReference type="Gene3D" id="1.20.1250.20">
    <property type="entry name" value="MFS general substrate transporter like domains"/>
    <property type="match status" value="1"/>
</dbReference>
<dbReference type="InterPro" id="IPR036259">
    <property type="entry name" value="MFS_trans_sf"/>
</dbReference>
<keyword evidence="1" id="KW-1133">Transmembrane helix</keyword>
<keyword evidence="1" id="KW-0812">Transmembrane</keyword>
<comment type="caution">
    <text evidence="2">The sequence shown here is derived from an EMBL/GenBank/DDBJ whole genome shotgun (WGS) entry which is preliminary data.</text>
</comment>
<keyword evidence="3" id="KW-1185">Reference proteome</keyword>
<feature type="transmembrane region" description="Helical" evidence="1">
    <location>
        <begin position="196"/>
        <end position="220"/>
    </location>
</feature>
<feature type="transmembrane region" description="Helical" evidence="1">
    <location>
        <begin position="39"/>
        <end position="60"/>
    </location>
</feature>
<dbReference type="Proteomes" id="UP001295684">
    <property type="component" value="Unassembled WGS sequence"/>
</dbReference>
<proteinExistence type="predicted"/>
<evidence type="ECO:0000313" key="3">
    <source>
        <dbReference type="Proteomes" id="UP001295684"/>
    </source>
</evidence>
<keyword evidence="1" id="KW-0472">Membrane</keyword>
<evidence type="ECO:0000313" key="2">
    <source>
        <dbReference type="EMBL" id="CAI2365554.1"/>
    </source>
</evidence>
<feature type="transmembrane region" description="Helical" evidence="1">
    <location>
        <begin position="132"/>
        <end position="154"/>
    </location>
</feature>
<sequence length="229" mass="25668">MIALSSKDVEDVEISGSGLGERDLGIRRSLDEYIWNPRLYTMLFASLCLVGVTSVFLFRFDVLLKEEDDGDTNLYSYYRTIILTQTLSAIIVGLLSYFTRTSVNEYIWAIIGAIIAIIGVILYLVSKDSSNITYAGTILVAIGSGIGWVMFPLIAYDDAGPQPFGVILSLIFLFNFWGMTFFGGIFFLLTEYSKPLMPFFFVFIVGLIASIISSAISLFLDDEQIKRYY</sequence>
<accession>A0AAD1XC50</accession>
<feature type="transmembrane region" description="Helical" evidence="1">
    <location>
        <begin position="106"/>
        <end position="125"/>
    </location>
</feature>
<organism evidence="2 3">
    <name type="scientific">Euplotes crassus</name>
    <dbReference type="NCBI Taxonomy" id="5936"/>
    <lineage>
        <taxon>Eukaryota</taxon>
        <taxon>Sar</taxon>
        <taxon>Alveolata</taxon>
        <taxon>Ciliophora</taxon>
        <taxon>Intramacronucleata</taxon>
        <taxon>Spirotrichea</taxon>
        <taxon>Hypotrichia</taxon>
        <taxon>Euplotida</taxon>
        <taxon>Euplotidae</taxon>
        <taxon>Moneuplotes</taxon>
    </lineage>
</organism>
<feature type="transmembrane region" description="Helical" evidence="1">
    <location>
        <begin position="166"/>
        <end position="189"/>
    </location>
</feature>
<dbReference type="EMBL" id="CAMPGE010006678">
    <property type="protein sequence ID" value="CAI2365554.1"/>
    <property type="molecule type" value="Genomic_DNA"/>
</dbReference>